<keyword evidence="1" id="KW-0812">Transmembrane</keyword>
<evidence type="ECO:0000313" key="3">
    <source>
        <dbReference type="Proteomes" id="UP000010847"/>
    </source>
</evidence>
<feature type="transmembrane region" description="Helical" evidence="1">
    <location>
        <begin position="89"/>
        <end position="110"/>
    </location>
</feature>
<dbReference type="STRING" id="871968.DESME_15490"/>
<dbReference type="KEGG" id="dmt:DESME_15490"/>
<keyword evidence="1" id="KW-0472">Membrane</keyword>
<evidence type="ECO:0000313" key="2">
    <source>
        <dbReference type="EMBL" id="AHF08275.1"/>
    </source>
</evidence>
<accession>W0EBN9</accession>
<feature type="transmembrane region" description="Helical" evidence="1">
    <location>
        <begin position="67"/>
        <end position="83"/>
    </location>
</feature>
<reference evidence="2 3" key="1">
    <citation type="submission" date="2013-12" db="EMBL/GenBank/DDBJ databases">
        <authorList>
            <consortium name="DOE Joint Genome Institute"/>
            <person name="Smidt H."/>
            <person name="Huntemann M."/>
            <person name="Han J."/>
            <person name="Chen A."/>
            <person name="Kyrpides N."/>
            <person name="Mavromatis K."/>
            <person name="Markowitz V."/>
            <person name="Palaniappan K."/>
            <person name="Ivanova N."/>
            <person name="Schaumberg A."/>
            <person name="Pati A."/>
            <person name="Liolios K."/>
            <person name="Nordberg H.P."/>
            <person name="Cantor M.N."/>
            <person name="Hua S.X."/>
            <person name="Woyke T."/>
        </authorList>
    </citation>
    <scope>NUCLEOTIDE SEQUENCE [LARGE SCALE GENOMIC DNA]</scope>
    <source>
        <strain evidence="3">DSM 15288</strain>
    </source>
</reference>
<dbReference type="RefSeq" id="WP_006716804.1">
    <property type="nucleotide sequence ID" value="NZ_CP007032.1"/>
</dbReference>
<dbReference type="eggNOG" id="ENOG5033GV0">
    <property type="taxonomic scope" value="Bacteria"/>
</dbReference>
<dbReference type="Proteomes" id="UP000010847">
    <property type="component" value="Chromosome"/>
</dbReference>
<sequence>MTKSKLVYLLLGTSGLFLAMGMTHNEGLLGAIVGYWTSFLYTQWLYKNTQRNVELEISMAIRQMRRSFFARLGFVTLVVAAVGRYQKEWLFSLALGFALGLVVSLIVGIIEYMKAERGEL</sequence>
<gene>
    <name evidence="2" type="ORF">DESME_15490</name>
</gene>
<feature type="transmembrane region" description="Helical" evidence="1">
    <location>
        <begin position="7"/>
        <end position="22"/>
    </location>
</feature>
<keyword evidence="1" id="KW-1133">Transmembrane helix</keyword>
<protein>
    <submittedName>
        <fullName evidence="2">ATP synthase I</fullName>
    </submittedName>
</protein>
<organism evidence="2 3">
    <name type="scientific">Desulfitobacterium metallireducens DSM 15288</name>
    <dbReference type="NCBI Taxonomy" id="871968"/>
    <lineage>
        <taxon>Bacteria</taxon>
        <taxon>Bacillati</taxon>
        <taxon>Bacillota</taxon>
        <taxon>Clostridia</taxon>
        <taxon>Eubacteriales</taxon>
        <taxon>Desulfitobacteriaceae</taxon>
        <taxon>Desulfitobacterium</taxon>
    </lineage>
</organism>
<keyword evidence="3" id="KW-1185">Reference proteome</keyword>
<dbReference type="EMBL" id="CP007032">
    <property type="protein sequence ID" value="AHF08275.1"/>
    <property type="molecule type" value="Genomic_DNA"/>
</dbReference>
<feature type="transmembrane region" description="Helical" evidence="1">
    <location>
        <begin position="28"/>
        <end position="46"/>
    </location>
</feature>
<name>W0EBN9_9FIRM</name>
<proteinExistence type="predicted"/>
<dbReference type="HOGENOM" id="CLU_163898_0_0_9"/>
<evidence type="ECO:0000256" key="1">
    <source>
        <dbReference type="SAM" id="Phobius"/>
    </source>
</evidence>
<dbReference type="AlphaFoldDB" id="W0EBN9"/>
<dbReference type="OrthoDB" id="1798112at2"/>